<dbReference type="AlphaFoldDB" id="A0A7W8J5P8"/>
<dbReference type="Proteomes" id="UP000569092">
    <property type="component" value="Unassembled WGS sequence"/>
</dbReference>
<protein>
    <submittedName>
        <fullName evidence="2">Membrane protein</fullName>
    </submittedName>
</protein>
<evidence type="ECO:0000256" key="1">
    <source>
        <dbReference type="SAM" id="Phobius"/>
    </source>
</evidence>
<evidence type="ECO:0000313" key="2">
    <source>
        <dbReference type="EMBL" id="MBB5343033.1"/>
    </source>
</evidence>
<keyword evidence="1" id="KW-0472">Membrane</keyword>
<organism evidence="2 3">
    <name type="scientific">Tunturiibacter lichenicola</name>
    <dbReference type="NCBI Taxonomy" id="2051959"/>
    <lineage>
        <taxon>Bacteria</taxon>
        <taxon>Pseudomonadati</taxon>
        <taxon>Acidobacteriota</taxon>
        <taxon>Terriglobia</taxon>
        <taxon>Terriglobales</taxon>
        <taxon>Acidobacteriaceae</taxon>
        <taxon>Tunturiibacter</taxon>
    </lineage>
</organism>
<comment type="caution">
    <text evidence="2">The sequence shown here is derived from an EMBL/GenBank/DDBJ whole genome shotgun (WGS) entry which is preliminary data.</text>
</comment>
<sequence>MVTRPAAVTVVAISLLAATTIALVTGVTLLFPGTGLDALWQLNERAYSAFTALGTVSGAFLAVLGCVTASAGIGLLRRRRWA</sequence>
<keyword evidence="1" id="KW-0812">Transmembrane</keyword>
<dbReference type="EMBL" id="JACHDZ010000001">
    <property type="protein sequence ID" value="MBB5343033.1"/>
    <property type="molecule type" value="Genomic_DNA"/>
</dbReference>
<reference evidence="2 3" key="1">
    <citation type="submission" date="2020-08" db="EMBL/GenBank/DDBJ databases">
        <title>Genomic Encyclopedia of Type Strains, Phase IV (KMG-V): Genome sequencing to study the core and pangenomes of soil and plant-associated prokaryotes.</title>
        <authorList>
            <person name="Whitman W."/>
        </authorList>
    </citation>
    <scope>NUCLEOTIDE SEQUENCE [LARGE SCALE GENOMIC DNA]</scope>
    <source>
        <strain evidence="2 3">M8US30</strain>
    </source>
</reference>
<keyword evidence="1" id="KW-1133">Transmembrane helix</keyword>
<evidence type="ECO:0000313" key="3">
    <source>
        <dbReference type="Proteomes" id="UP000569092"/>
    </source>
</evidence>
<proteinExistence type="predicted"/>
<feature type="transmembrane region" description="Helical" evidence="1">
    <location>
        <begin position="46"/>
        <end position="76"/>
    </location>
</feature>
<gene>
    <name evidence="2" type="ORF">HDF10_000983</name>
</gene>
<accession>A0A7W8J5P8</accession>
<name>A0A7W8J5P8_9BACT</name>